<dbReference type="AlphaFoldDB" id="E3LYK6"/>
<dbReference type="RefSeq" id="XP_003110719.2">
    <property type="nucleotide sequence ID" value="XM_003110671.2"/>
</dbReference>
<dbReference type="OrthoDB" id="5866283at2759"/>
<keyword evidence="1" id="KW-0472">Membrane</keyword>
<evidence type="ECO:0000313" key="3">
    <source>
        <dbReference type="Proteomes" id="UP000008281"/>
    </source>
</evidence>
<accession>E3LYK6</accession>
<keyword evidence="3" id="KW-1185">Reference proteome</keyword>
<keyword evidence="1" id="KW-1133">Transmembrane helix</keyword>
<organism evidence="3">
    <name type="scientific">Caenorhabditis remanei</name>
    <name type="common">Caenorhabditis vulgaris</name>
    <dbReference type="NCBI Taxonomy" id="31234"/>
    <lineage>
        <taxon>Eukaryota</taxon>
        <taxon>Metazoa</taxon>
        <taxon>Ecdysozoa</taxon>
        <taxon>Nematoda</taxon>
        <taxon>Chromadorea</taxon>
        <taxon>Rhabditida</taxon>
        <taxon>Rhabditina</taxon>
        <taxon>Rhabditomorpha</taxon>
        <taxon>Rhabditoidea</taxon>
        <taxon>Rhabditidae</taxon>
        <taxon>Peloderinae</taxon>
        <taxon>Caenorhabditis</taxon>
    </lineage>
</organism>
<dbReference type="EMBL" id="DS268419">
    <property type="protein sequence ID" value="EFO86551.1"/>
    <property type="molecule type" value="Genomic_DNA"/>
</dbReference>
<dbReference type="eggNOG" id="ENOG502TII5">
    <property type="taxonomic scope" value="Eukaryota"/>
</dbReference>
<gene>
    <name evidence="2" type="primary">Cre-flp-15</name>
    <name evidence="2" type="ORF">CRE_04665</name>
</gene>
<feature type="transmembrane region" description="Helical" evidence="1">
    <location>
        <begin position="48"/>
        <end position="70"/>
    </location>
</feature>
<dbReference type="HOGENOM" id="CLU_1877353_0_0_1"/>
<dbReference type="STRING" id="31234.E3LYK6"/>
<dbReference type="KEGG" id="crq:GCK72_010337"/>
<dbReference type="Proteomes" id="UP000008281">
    <property type="component" value="Unassembled WGS sequence"/>
</dbReference>
<evidence type="ECO:0000313" key="2">
    <source>
        <dbReference type="EMBL" id="EFO86551.1"/>
    </source>
</evidence>
<sequence>MLTEKVGGVLNLAARPPSSCSRELPVASLIFGRRRSLFSFHSHHFSHLVMQFSTLFRVVFLAVLAIVALADYDDNSVGTIPIAVDLDYFSNYVKKGGPQGPLRFGKRRGPSGPLRFGKRSSFHAAPAPEDVVSWYQ</sequence>
<dbReference type="OMA" id="DVVSWYQ"/>
<dbReference type="InParanoid" id="E3LYK6"/>
<dbReference type="FunCoup" id="E3LYK6">
    <property type="interactions" value="1448"/>
</dbReference>
<protein>
    <submittedName>
        <fullName evidence="2">CRE-FLP-15 protein</fullName>
    </submittedName>
</protein>
<dbReference type="GeneID" id="9825786"/>
<keyword evidence="1" id="KW-0812">Transmembrane</keyword>
<dbReference type="CTD" id="9825786"/>
<name>E3LYK6_CAERE</name>
<evidence type="ECO:0000256" key="1">
    <source>
        <dbReference type="SAM" id="Phobius"/>
    </source>
</evidence>
<proteinExistence type="predicted"/>
<reference evidence="2" key="1">
    <citation type="submission" date="2007-07" db="EMBL/GenBank/DDBJ databases">
        <title>PCAP assembly of the Caenorhabditis remanei genome.</title>
        <authorList>
            <consortium name="The Caenorhabditis remanei Sequencing Consortium"/>
            <person name="Wilson R.K."/>
        </authorList>
    </citation>
    <scope>NUCLEOTIDE SEQUENCE [LARGE SCALE GENOMIC DNA]</scope>
    <source>
        <strain evidence="2">PB4641</strain>
    </source>
</reference>